<reference evidence="1" key="2">
    <citation type="submission" date="2023-05" db="EMBL/GenBank/DDBJ databases">
        <authorList>
            <consortium name="Lawrence Berkeley National Laboratory"/>
            <person name="Steindorff A."/>
            <person name="Hensen N."/>
            <person name="Bonometti L."/>
            <person name="Westerberg I."/>
            <person name="Brannstrom I.O."/>
            <person name="Guillou S."/>
            <person name="Cros-Aarteil S."/>
            <person name="Calhoun S."/>
            <person name="Haridas S."/>
            <person name="Kuo A."/>
            <person name="Mondo S."/>
            <person name="Pangilinan J."/>
            <person name="Riley R."/>
            <person name="Labutti K."/>
            <person name="Andreopoulos B."/>
            <person name="Lipzen A."/>
            <person name="Chen C."/>
            <person name="Yanf M."/>
            <person name="Daum C."/>
            <person name="Ng V."/>
            <person name="Clum A."/>
            <person name="Ohm R."/>
            <person name="Martin F."/>
            <person name="Silar P."/>
            <person name="Natvig D."/>
            <person name="Lalanne C."/>
            <person name="Gautier V."/>
            <person name="Ament-Velasquez S.L."/>
            <person name="Kruys A."/>
            <person name="Hutchinson M.I."/>
            <person name="Powell A.J."/>
            <person name="Barry K."/>
            <person name="Miller A.N."/>
            <person name="Grigoriev I.V."/>
            <person name="Debuchy R."/>
            <person name="Gladieux P."/>
            <person name="Thoren M.H."/>
            <person name="Johannesson H."/>
        </authorList>
    </citation>
    <scope>NUCLEOTIDE SEQUENCE</scope>
    <source>
        <strain evidence="1">PSN309</strain>
    </source>
</reference>
<dbReference type="GO" id="GO:0008168">
    <property type="term" value="F:methyltransferase activity"/>
    <property type="evidence" value="ECO:0007669"/>
    <property type="project" value="UniProtKB-KW"/>
</dbReference>
<accession>A0AAN6WU65</accession>
<proteinExistence type="predicted"/>
<reference evidence="1" key="1">
    <citation type="journal article" date="2023" name="Mol. Phylogenet. Evol.">
        <title>Genome-scale phylogeny and comparative genomics of the fungal order Sordariales.</title>
        <authorList>
            <person name="Hensen N."/>
            <person name="Bonometti L."/>
            <person name="Westerberg I."/>
            <person name="Brannstrom I.O."/>
            <person name="Guillou S."/>
            <person name="Cros-Aarteil S."/>
            <person name="Calhoun S."/>
            <person name="Haridas S."/>
            <person name="Kuo A."/>
            <person name="Mondo S."/>
            <person name="Pangilinan J."/>
            <person name="Riley R."/>
            <person name="LaButti K."/>
            <person name="Andreopoulos B."/>
            <person name="Lipzen A."/>
            <person name="Chen C."/>
            <person name="Yan M."/>
            <person name="Daum C."/>
            <person name="Ng V."/>
            <person name="Clum A."/>
            <person name="Steindorff A."/>
            <person name="Ohm R.A."/>
            <person name="Martin F."/>
            <person name="Silar P."/>
            <person name="Natvig D.O."/>
            <person name="Lalanne C."/>
            <person name="Gautier V."/>
            <person name="Ament-Velasquez S.L."/>
            <person name="Kruys A."/>
            <person name="Hutchinson M.I."/>
            <person name="Powell A.J."/>
            <person name="Barry K."/>
            <person name="Miller A.N."/>
            <person name="Grigoriev I.V."/>
            <person name="Debuchy R."/>
            <person name="Gladieux P."/>
            <person name="Hiltunen Thoren M."/>
            <person name="Johannesson H."/>
        </authorList>
    </citation>
    <scope>NUCLEOTIDE SEQUENCE</scope>
    <source>
        <strain evidence="1">PSN309</strain>
    </source>
</reference>
<dbReference type="InterPro" id="IPR029063">
    <property type="entry name" value="SAM-dependent_MTases_sf"/>
</dbReference>
<dbReference type="Pfam" id="PF01209">
    <property type="entry name" value="Ubie_methyltran"/>
    <property type="match status" value="1"/>
</dbReference>
<dbReference type="CDD" id="cd02440">
    <property type="entry name" value="AdoMet_MTases"/>
    <property type="match status" value="1"/>
</dbReference>
<organism evidence="1 2">
    <name type="scientific">Podospora australis</name>
    <dbReference type="NCBI Taxonomy" id="1536484"/>
    <lineage>
        <taxon>Eukaryota</taxon>
        <taxon>Fungi</taxon>
        <taxon>Dikarya</taxon>
        <taxon>Ascomycota</taxon>
        <taxon>Pezizomycotina</taxon>
        <taxon>Sordariomycetes</taxon>
        <taxon>Sordariomycetidae</taxon>
        <taxon>Sordariales</taxon>
        <taxon>Podosporaceae</taxon>
        <taxon>Podospora</taxon>
    </lineage>
</organism>
<protein>
    <submittedName>
        <fullName evidence="1">S-adenosyl-L-methionine-dependent methyltransferase</fullName>
    </submittedName>
</protein>
<dbReference type="EMBL" id="MU864390">
    <property type="protein sequence ID" value="KAK4188265.1"/>
    <property type="molecule type" value="Genomic_DNA"/>
</dbReference>
<dbReference type="AlphaFoldDB" id="A0AAN6WU65"/>
<sequence length="300" mass="33630">MSTAASRATELTKLYQNWHKIDAAAPWEEVLLDNANRVSAPLVMKMLAQMGLNKDTTTPFKMFENACGAGVVASSLQTTIQPQVLQKSSILCGDFSQQSMDLVKKRIEAEGWVNTTAEIIDGQKTGLPDGEFTHVATNIGFHVIPDSETALNEAIRILKPGGVLGFTTWHRFPGFVEDISEAFKSFPFEAPFSYALQTTSWGNWENINWVRKTLEGKGLEDVKVDVLAHITRVDSTDHFLSHFGMMVDWVMNSGWSEELRKAHPKDEVFRLLRESLDQKYQNGPWELSWVSLIASGRIPL</sequence>
<dbReference type="GO" id="GO:0032259">
    <property type="term" value="P:methylation"/>
    <property type="evidence" value="ECO:0007669"/>
    <property type="project" value="UniProtKB-KW"/>
</dbReference>
<keyword evidence="2" id="KW-1185">Reference proteome</keyword>
<gene>
    <name evidence="1" type="ORF">QBC35DRAFT_496695</name>
</gene>
<dbReference type="SUPFAM" id="SSF53335">
    <property type="entry name" value="S-adenosyl-L-methionine-dependent methyltransferases"/>
    <property type="match status" value="1"/>
</dbReference>
<dbReference type="Gene3D" id="3.40.50.150">
    <property type="entry name" value="Vaccinia Virus protein VP39"/>
    <property type="match status" value="1"/>
</dbReference>
<evidence type="ECO:0000313" key="1">
    <source>
        <dbReference type="EMBL" id="KAK4188265.1"/>
    </source>
</evidence>
<keyword evidence="1" id="KW-0808">Transferase</keyword>
<evidence type="ECO:0000313" key="2">
    <source>
        <dbReference type="Proteomes" id="UP001302126"/>
    </source>
</evidence>
<keyword evidence="1" id="KW-0489">Methyltransferase</keyword>
<comment type="caution">
    <text evidence="1">The sequence shown here is derived from an EMBL/GenBank/DDBJ whole genome shotgun (WGS) entry which is preliminary data.</text>
</comment>
<dbReference type="Proteomes" id="UP001302126">
    <property type="component" value="Unassembled WGS sequence"/>
</dbReference>
<name>A0AAN6WU65_9PEZI</name>